<dbReference type="InterPro" id="IPR028098">
    <property type="entry name" value="Glyco_trans_4-like_N"/>
</dbReference>
<organism evidence="5 6">
    <name type="scientific">Microbacterium mitrae</name>
    <dbReference type="NCBI Taxonomy" id="664640"/>
    <lineage>
        <taxon>Bacteria</taxon>
        <taxon>Bacillati</taxon>
        <taxon>Actinomycetota</taxon>
        <taxon>Actinomycetes</taxon>
        <taxon>Micrococcales</taxon>
        <taxon>Microbacteriaceae</taxon>
        <taxon>Microbacterium</taxon>
    </lineage>
</organism>
<dbReference type="Gene3D" id="3.40.50.2000">
    <property type="entry name" value="Glycogen Phosphorylase B"/>
    <property type="match status" value="3"/>
</dbReference>
<dbReference type="AlphaFoldDB" id="A0A5C8HSX3"/>
<comment type="caution">
    <text evidence="5">The sequence shown here is derived from an EMBL/GenBank/DDBJ whole genome shotgun (WGS) entry which is preliminary data.</text>
</comment>
<dbReference type="Pfam" id="PF00534">
    <property type="entry name" value="Glycos_transf_1"/>
    <property type="match status" value="1"/>
</dbReference>
<dbReference type="PANTHER" id="PTHR12526">
    <property type="entry name" value="GLYCOSYLTRANSFERASE"/>
    <property type="match status" value="1"/>
</dbReference>
<feature type="domain" description="Glycosyl transferase family 1" evidence="3">
    <location>
        <begin position="301"/>
        <end position="449"/>
    </location>
</feature>
<evidence type="ECO:0000259" key="4">
    <source>
        <dbReference type="Pfam" id="PF13439"/>
    </source>
</evidence>
<dbReference type="OrthoDB" id="506201at2"/>
<evidence type="ECO:0000313" key="6">
    <source>
        <dbReference type="Proteomes" id="UP000321196"/>
    </source>
</evidence>
<dbReference type="Pfam" id="PF13439">
    <property type="entry name" value="Glyco_transf_4"/>
    <property type="match status" value="1"/>
</dbReference>
<sequence>MSPPSPREPSSGSKFHEARRLMTEAPCFVLASRLIPDQDGGFARAVMRRAYDLHSEGIDVTVLTVDPGATADHAEQRAEWVRRGELHDAERMRNLFDDARADASWLRNAATGTTVPAAVDYTDFFDAAGVRVLSLPIIAGDPRWHASDAPVIVYDAAGEPIGSVAGFGGLYRAWLGHVVPPDGVVIVEARQLGELLATWQSPARIIHTVHTNHLEPPYTPDAPVNALWTNWFAIADLFDTVVWPTEAQAADVRARFGTARADVVVPNGVDSGALGVGSASAVGESASVGGVASTGGAARRAVMVNRLAPGKRVDHAIRAWAAVIRDVPEARLDIFGDGPERERLAALIIELGLSESVTLHGHVADPAECYRDADFLLLTTAFEGQGLVVGEALAAGVPVISYDVAYGPRDVLQRGGGMLVPSGDEPALLAAILDVLHDSALHAQLVAEAPSAVAPLERRAVSRQWADLVRSVASRPTRR</sequence>
<dbReference type="SUPFAM" id="SSF53756">
    <property type="entry name" value="UDP-Glycosyltransferase/glycogen phosphorylase"/>
    <property type="match status" value="1"/>
</dbReference>
<evidence type="ECO:0000259" key="3">
    <source>
        <dbReference type="Pfam" id="PF00534"/>
    </source>
</evidence>
<accession>A0A5C8HSX3</accession>
<dbReference type="Proteomes" id="UP000321196">
    <property type="component" value="Unassembled WGS sequence"/>
</dbReference>
<evidence type="ECO:0000256" key="2">
    <source>
        <dbReference type="ARBA" id="ARBA00022679"/>
    </source>
</evidence>
<dbReference type="InterPro" id="IPR001296">
    <property type="entry name" value="Glyco_trans_1"/>
</dbReference>
<evidence type="ECO:0000256" key="1">
    <source>
        <dbReference type="ARBA" id="ARBA00022676"/>
    </source>
</evidence>
<dbReference type="GO" id="GO:0016757">
    <property type="term" value="F:glycosyltransferase activity"/>
    <property type="evidence" value="ECO:0007669"/>
    <property type="project" value="UniProtKB-KW"/>
</dbReference>
<keyword evidence="6" id="KW-1185">Reference proteome</keyword>
<protein>
    <submittedName>
        <fullName evidence="5">Glycosyltransferase</fullName>
    </submittedName>
</protein>
<reference evidence="5 6" key="1">
    <citation type="submission" date="2019-08" db="EMBL/GenBank/DDBJ databases">
        <authorList>
            <person name="Dong K."/>
        </authorList>
    </citation>
    <scope>NUCLEOTIDE SEQUENCE [LARGE SCALE GENOMIC DNA]</scope>
    <source>
        <strain evidence="5 6">M4-8</strain>
    </source>
</reference>
<keyword evidence="2 5" id="KW-0808">Transferase</keyword>
<evidence type="ECO:0000313" key="5">
    <source>
        <dbReference type="EMBL" id="TXK06228.1"/>
    </source>
</evidence>
<proteinExistence type="predicted"/>
<keyword evidence="1" id="KW-0328">Glycosyltransferase</keyword>
<feature type="domain" description="Glycosyltransferase subfamily 4-like N-terminal" evidence="4">
    <location>
        <begin position="182"/>
        <end position="270"/>
    </location>
</feature>
<gene>
    <name evidence="5" type="ORF">FVP60_04510</name>
</gene>
<dbReference type="PANTHER" id="PTHR12526:SF629">
    <property type="entry name" value="TEICHURONIC ACID BIOSYNTHESIS GLYCOSYLTRANSFERASE TUAH-RELATED"/>
    <property type="match status" value="1"/>
</dbReference>
<name>A0A5C8HSX3_9MICO</name>
<dbReference type="EMBL" id="VRSW01000001">
    <property type="protein sequence ID" value="TXK06228.1"/>
    <property type="molecule type" value="Genomic_DNA"/>
</dbReference>